<name>A0A3M7RLK7_BRAPC</name>
<dbReference type="Proteomes" id="UP000276133">
    <property type="component" value="Unassembled WGS sequence"/>
</dbReference>
<evidence type="ECO:0000313" key="1">
    <source>
        <dbReference type="EMBL" id="RNA24277.1"/>
    </source>
</evidence>
<proteinExistence type="predicted"/>
<accession>A0A3M7RLK7</accession>
<keyword evidence="2" id="KW-1185">Reference proteome</keyword>
<sequence>MVLDTPRTNAMSYEFENKLGKVNFKYKNSSTRSINFLMVCFSENCRIFAKLRIRFSDYTLAVWNGS</sequence>
<gene>
    <name evidence="1" type="ORF">BpHYR1_001796</name>
</gene>
<dbReference type="AlphaFoldDB" id="A0A3M7RLK7"/>
<organism evidence="1 2">
    <name type="scientific">Brachionus plicatilis</name>
    <name type="common">Marine rotifer</name>
    <name type="synonym">Brachionus muelleri</name>
    <dbReference type="NCBI Taxonomy" id="10195"/>
    <lineage>
        <taxon>Eukaryota</taxon>
        <taxon>Metazoa</taxon>
        <taxon>Spiralia</taxon>
        <taxon>Gnathifera</taxon>
        <taxon>Rotifera</taxon>
        <taxon>Eurotatoria</taxon>
        <taxon>Monogononta</taxon>
        <taxon>Pseudotrocha</taxon>
        <taxon>Ploima</taxon>
        <taxon>Brachionidae</taxon>
        <taxon>Brachionus</taxon>
    </lineage>
</organism>
<reference evidence="1 2" key="1">
    <citation type="journal article" date="2018" name="Sci. Rep.">
        <title>Genomic signatures of local adaptation to the degree of environmental predictability in rotifers.</title>
        <authorList>
            <person name="Franch-Gras L."/>
            <person name="Hahn C."/>
            <person name="Garcia-Roger E.M."/>
            <person name="Carmona M.J."/>
            <person name="Serra M."/>
            <person name="Gomez A."/>
        </authorList>
    </citation>
    <scope>NUCLEOTIDE SEQUENCE [LARGE SCALE GENOMIC DNA]</scope>
    <source>
        <strain evidence="1">HYR1</strain>
    </source>
</reference>
<comment type="caution">
    <text evidence="1">The sequence shown here is derived from an EMBL/GenBank/DDBJ whole genome shotgun (WGS) entry which is preliminary data.</text>
</comment>
<evidence type="ECO:0000313" key="2">
    <source>
        <dbReference type="Proteomes" id="UP000276133"/>
    </source>
</evidence>
<protein>
    <submittedName>
        <fullName evidence="1">Uncharacterized protein</fullName>
    </submittedName>
</protein>
<dbReference type="EMBL" id="REGN01003150">
    <property type="protein sequence ID" value="RNA24277.1"/>
    <property type="molecule type" value="Genomic_DNA"/>
</dbReference>